<keyword evidence="3" id="KW-1185">Reference proteome</keyword>
<protein>
    <submittedName>
        <fullName evidence="2">Uncharacterized protein</fullName>
    </submittedName>
</protein>
<feature type="transmembrane region" description="Helical" evidence="1">
    <location>
        <begin position="300"/>
        <end position="323"/>
    </location>
</feature>
<keyword evidence="1" id="KW-0812">Transmembrane</keyword>
<name>A0A5B2XLZ8_9PSEU</name>
<dbReference type="RefSeq" id="WP_149849043.1">
    <property type="nucleotide sequence ID" value="NZ_VUOB01000014.1"/>
</dbReference>
<gene>
    <name evidence="2" type="ORF">F0L68_09060</name>
</gene>
<feature type="transmembrane region" description="Helical" evidence="1">
    <location>
        <begin position="58"/>
        <end position="80"/>
    </location>
</feature>
<reference evidence="2 3" key="1">
    <citation type="submission" date="2019-09" db="EMBL/GenBank/DDBJ databases">
        <title>Goodfellowia gen. nov., a new genus of the Pseudonocardineae related to Actinoalloteichus, containing Goodfellowia coeruleoviolacea gen. nov., comb. nov. gen. nov., comb. nov.</title>
        <authorList>
            <person name="Labeda D."/>
        </authorList>
    </citation>
    <scope>NUCLEOTIDE SEQUENCE [LARGE SCALE GENOMIC DNA]</scope>
    <source>
        <strain evidence="2 3">AN110305</strain>
    </source>
</reference>
<proteinExistence type="predicted"/>
<dbReference type="EMBL" id="VUOB01000014">
    <property type="protein sequence ID" value="KAA2263812.1"/>
    <property type="molecule type" value="Genomic_DNA"/>
</dbReference>
<feature type="transmembrane region" description="Helical" evidence="1">
    <location>
        <begin position="178"/>
        <end position="203"/>
    </location>
</feature>
<dbReference type="AlphaFoldDB" id="A0A5B2XLZ8"/>
<evidence type="ECO:0000256" key="1">
    <source>
        <dbReference type="SAM" id="Phobius"/>
    </source>
</evidence>
<feature type="transmembrane region" description="Helical" evidence="1">
    <location>
        <begin position="215"/>
        <end position="233"/>
    </location>
</feature>
<feature type="transmembrane region" description="Helical" evidence="1">
    <location>
        <begin position="92"/>
        <end position="113"/>
    </location>
</feature>
<comment type="caution">
    <text evidence="2">The sequence shown here is derived from an EMBL/GenBank/DDBJ whole genome shotgun (WGS) entry which is preliminary data.</text>
</comment>
<feature type="transmembrane region" description="Helical" evidence="1">
    <location>
        <begin position="125"/>
        <end position="147"/>
    </location>
</feature>
<dbReference type="OrthoDB" id="2717873at2"/>
<organism evidence="2 3">
    <name type="scientific">Solihabitans fulvus</name>
    <dbReference type="NCBI Taxonomy" id="1892852"/>
    <lineage>
        <taxon>Bacteria</taxon>
        <taxon>Bacillati</taxon>
        <taxon>Actinomycetota</taxon>
        <taxon>Actinomycetes</taxon>
        <taxon>Pseudonocardiales</taxon>
        <taxon>Pseudonocardiaceae</taxon>
        <taxon>Solihabitans</taxon>
    </lineage>
</organism>
<sequence length="337" mass="35024">MTTKQLRTARPEASRDTPAPTNRLALAALVLVAAYAALRCYWQLGHQPARLSPIGTDLVAVTGWGAVGLCVAAALTALALLTARPTGVGRRLLLGAAAVLSAALVVSGALLLLDVVGGILPGLGLSFFPLGALSRAACVGSGVLLGLAARSSLRRSRAACGRCGRTGAWTRLAHTPGWAFLAAYLGIAGCLVRIVAQLCVGFGNSPMARGTSAMLFEVGFVLGGTLLPLALVHGWGRVWPRWVLGLAGRRVPRLLVLGPAVAVSGGLVVYFGLMLVEMIGMRLRGENPFPPSGGLDLPEVFFWFAVPGYLLWGVGMAVAALAYARRTRPACRRCGRG</sequence>
<feature type="transmembrane region" description="Helical" evidence="1">
    <location>
        <begin position="254"/>
        <end position="280"/>
    </location>
</feature>
<evidence type="ECO:0000313" key="3">
    <source>
        <dbReference type="Proteomes" id="UP000323454"/>
    </source>
</evidence>
<keyword evidence="1" id="KW-0472">Membrane</keyword>
<keyword evidence="1" id="KW-1133">Transmembrane helix</keyword>
<feature type="transmembrane region" description="Helical" evidence="1">
    <location>
        <begin position="21"/>
        <end position="38"/>
    </location>
</feature>
<reference evidence="2 3" key="2">
    <citation type="submission" date="2019-09" db="EMBL/GenBank/DDBJ databases">
        <authorList>
            <person name="Jin C."/>
        </authorList>
    </citation>
    <scope>NUCLEOTIDE SEQUENCE [LARGE SCALE GENOMIC DNA]</scope>
    <source>
        <strain evidence="2 3">AN110305</strain>
    </source>
</reference>
<accession>A0A5B2XLZ8</accession>
<dbReference type="Proteomes" id="UP000323454">
    <property type="component" value="Unassembled WGS sequence"/>
</dbReference>
<evidence type="ECO:0000313" key="2">
    <source>
        <dbReference type="EMBL" id="KAA2263812.1"/>
    </source>
</evidence>